<dbReference type="GO" id="GO:0051536">
    <property type="term" value="F:iron-sulfur cluster binding"/>
    <property type="evidence" value="ECO:0007669"/>
    <property type="project" value="UniProtKB-KW"/>
</dbReference>
<evidence type="ECO:0000313" key="10">
    <source>
        <dbReference type="Proteomes" id="UP000028042"/>
    </source>
</evidence>
<proteinExistence type="predicted"/>
<dbReference type="InterPro" id="IPR052034">
    <property type="entry name" value="NasD-like"/>
</dbReference>
<keyword evidence="5" id="KW-0411">Iron-sulfur</keyword>
<keyword evidence="4" id="KW-0408">Iron</keyword>
<evidence type="ECO:0000313" key="8">
    <source>
        <dbReference type="EMBL" id="AJA50496.1"/>
    </source>
</evidence>
<dbReference type="KEGG" id="cpat:CLPA_c04080"/>
<feature type="domain" description="Nitrite/sulphite reductase 4Fe-4S" evidence="6">
    <location>
        <begin position="79"/>
        <end position="212"/>
    </location>
</feature>
<dbReference type="EMBL" id="CP009268">
    <property type="protein sequence ID" value="AJA50496.1"/>
    <property type="molecule type" value="Genomic_DNA"/>
</dbReference>
<evidence type="ECO:0000256" key="3">
    <source>
        <dbReference type="ARBA" id="ARBA00023002"/>
    </source>
</evidence>
<keyword evidence="3" id="KW-0560">Oxidoreductase</keyword>
<evidence type="ECO:0000256" key="5">
    <source>
        <dbReference type="ARBA" id="ARBA00023014"/>
    </source>
</evidence>
<sequence length="235" mass="25409">MGHAIFEQRSGILGVAVASACGVVSSDQLIGMGEIAKKIQVHGIKMTSRSTIVFLINSEDLEQFKIEIEKVGLSLGVFGNVVRNVKGCAGSDALCMRALGDAYGLGVEIQNKFMNQPVPKDFKISTAGCIRACTDPYCADFGVIATAKDTFSIYIGGRGGSKKPIHGKLIFQEVSSEGVIEVLEYVLKRYSELGEPGERLCKTIERCGVDKIIPSEDSVKKSSLEELNDFLDFMN</sequence>
<dbReference type="SUPFAM" id="SSF55124">
    <property type="entry name" value="Nitrite/Sulfite reductase N-terminal domain-like"/>
    <property type="match status" value="1"/>
</dbReference>
<evidence type="ECO:0000256" key="2">
    <source>
        <dbReference type="ARBA" id="ARBA00022723"/>
    </source>
</evidence>
<evidence type="ECO:0000256" key="1">
    <source>
        <dbReference type="ARBA" id="ARBA00022617"/>
    </source>
</evidence>
<protein>
    <submittedName>
        <fullName evidence="9">Nitrite and sulfite reductase 4Fe-4S region</fullName>
    </submittedName>
    <submittedName>
        <fullName evidence="8">Nitrite/sulfite reductase ferredoxin-like protein</fullName>
    </submittedName>
</protein>
<dbReference type="GO" id="GO:0020037">
    <property type="term" value="F:heme binding"/>
    <property type="evidence" value="ECO:0007669"/>
    <property type="project" value="InterPro"/>
</dbReference>
<dbReference type="RefSeq" id="WP_003441102.1">
    <property type="nucleotide sequence ID" value="NZ_ANZB01000001.1"/>
</dbReference>
<evidence type="ECO:0000259" key="6">
    <source>
        <dbReference type="Pfam" id="PF01077"/>
    </source>
</evidence>
<dbReference type="Proteomes" id="UP000028042">
    <property type="component" value="Unassembled WGS sequence"/>
</dbReference>
<dbReference type="Pfam" id="PF01077">
    <property type="entry name" value="NIR_SIR"/>
    <property type="match status" value="1"/>
</dbReference>
<reference evidence="9" key="2">
    <citation type="submission" date="2015-10" db="EMBL/GenBank/DDBJ databases">
        <title>Improved Draft Genome Sequence of Clostridium pasteurianum Strain ATCC 6013 (DSM 525) Using a Hybrid Next-Generation Sequencing Approach.</title>
        <authorList>
            <person name="Pyne M.E."/>
            <person name="Utturkar S.M."/>
            <person name="Brown S.D."/>
            <person name="Moo-Young M."/>
            <person name="Chung D.A."/>
            <person name="Chou P.C."/>
        </authorList>
    </citation>
    <scope>NUCLEOTIDE SEQUENCE</scope>
    <source>
        <strain evidence="9">ATCC 6013</strain>
    </source>
</reference>
<dbReference type="AlphaFoldDB" id="A0A0H3J3M0"/>
<dbReference type="PANTHER" id="PTHR43809:SF1">
    <property type="entry name" value="NITRITE REDUCTASE (NADH) LARGE SUBUNIT"/>
    <property type="match status" value="1"/>
</dbReference>
<dbReference type="eggNOG" id="COG1251">
    <property type="taxonomic scope" value="Bacteria"/>
</dbReference>
<reference evidence="8 11" key="1">
    <citation type="journal article" date="2015" name="Genome Announc.">
        <title>Complete Genome Sequence of the Nitrogen-Fixing and Solvent-Producing Clostridium pasteurianum DSM 525.</title>
        <authorList>
            <person name="Poehlein A."/>
            <person name="Grosse-Honebrink A."/>
            <person name="Zhang Y."/>
            <person name="Minton N.P."/>
            <person name="Daniel R."/>
        </authorList>
    </citation>
    <scope>NUCLEOTIDE SEQUENCE [LARGE SCALE GENOMIC DNA]</scope>
    <source>
        <strain evidence="8">DSM 525</strain>
        <strain evidence="11">DSM 525 / ATCC 6013</strain>
    </source>
</reference>
<dbReference type="PATRIC" id="fig|1262449.3.peg.300"/>
<evidence type="ECO:0000313" key="9">
    <source>
        <dbReference type="EMBL" id="KRU13492.1"/>
    </source>
</evidence>
<dbReference type="KEGG" id="cpae:CPAST_c04080"/>
<keyword evidence="11" id="KW-1185">Reference proteome</keyword>
<dbReference type="EMBL" id="JPGY02000001">
    <property type="protein sequence ID" value="KRU13492.1"/>
    <property type="molecule type" value="Genomic_DNA"/>
</dbReference>
<accession>A0A0H3J3M0</accession>
<dbReference type="GO" id="GO:0046872">
    <property type="term" value="F:metal ion binding"/>
    <property type="evidence" value="ECO:0007669"/>
    <property type="project" value="UniProtKB-KW"/>
</dbReference>
<name>A0A0H3J3M0_CLOPA</name>
<feature type="domain" description="Nitrite/Sulfite reductase ferredoxin-like" evidence="7">
    <location>
        <begin position="8"/>
        <end position="70"/>
    </location>
</feature>
<dbReference type="SUPFAM" id="SSF56014">
    <property type="entry name" value="Nitrite and sulphite reductase 4Fe-4S domain-like"/>
    <property type="match status" value="1"/>
</dbReference>
<keyword evidence="2" id="KW-0479">Metal-binding</keyword>
<evidence type="ECO:0000313" key="11">
    <source>
        <dbReference type="Proteomes" id="UP000030905"/>
    </source>
</evidence>
<dbReference type="InterPro" id="IPR005117">
    <property type="entry name" value="NiRdtase/SiRdtase_haem-b_fer"/>
</dbReference>
<dbReference type="Pfam" id="PF03460">
    <property type="entry name" value="NIR_SIR_ferr"/>
    <property type="match status" value="1"/>
</dbReference>
<dbReference type="Gene3D" id="3.30.413.10">
    <property type="entry name" value="Sulfite Reductase Hemoprotein, domain 1"/>
    <property type="match status" value="1"/>
</dbReference>
<evidence type="ECO:0000256" key="4">
    <source>
        <dbReference type="ARBA" id="ARBA00023004"/>
    </source>
</evidence>
<dbReference type="GeneID" id="93072649"/>
<dbReference type="InterPro" id="IPR006067">
    <property type="entry name" value="NO2/SO3_Rdtase_4Fe4S_dom"/>
</dbReference>
<evidence type="ECO:0000259" key="7">
    <source>
        <dbReference type="Pfam" id="PF03460"/>
    </source>
</evidence>
<keyword evidence="1" id="KW-0349">Heme</keyword>
<dbReference type="GO" id="GO:0016491">
    <property type="term" value="F:oxidoreductase activity"/>
    <property type="evidence" value="ECO:0007669"/>
    <property type="project" value="UniProtKB-KW"/>
</dbReference>
<dbReference type="PANTHER" id="PTHR43809">
    <property type="entry name" value="NITRITE REDUCTASE (NADH) LARGE SUBUNIT"/>
    <property type="match status" value="1"/>
</dbReference>
<gene>
    <name evidence="8" type="ORF">CLPA_c04080</name>
    <name evidence="9" type="ORF">CP6013_02740</name>
</gene>
<reference evidence="9 10" key="3">
    <citation type="journal article" name="Genome Announc.">
        <title>Improved Draft Genome Sequence of Clostridium pasteurianum Strain ATCC 6013 (DSM 525) Using a Hybrid Next-Generation Sequencing Approach.</title>
        <authorList>
            <person name="Pyne M.E."/>
            <person name="Utturkar S."/>
            <person name="Brown S.D."/>
            <person name="Moo-Young M."/>
            <person name="Chung D.A."/>
            <person name="Chou C.P."/>
        </authorList>
    </citation>
    <scope>NUCLEOTIDE SEQUENCE [LARGE SCALE GENOMIC DNA]</scope>
    <source>
        <strain evidence="9 10">ATCC 6013</strain>
    </source>
</reference>
<dbReference type="InterPro" id="IPR045854">
    <property type="entry name" value="NO2/SO3_Rdtase_4Fe4S_sf"/>
</dbReference>
<dbReference type="Proteomes" id="UP000030905">
    <property type="component" value="Chromosome"/>
</dbReference>
<organism evidence="8 11">
    <name type="scientific">Clostridium pasteurianum DSM 525 = ATCC 6013</name>
    <dbReference type="NCBI Taxonomy" id="1262449"/>
    <lineage>
        <taxon>Bacteria</taxon>
        <taxon>Bacillati</taxon>
        <taxon>Bacillota</taxon>
        <taxon>Clostridia</taxon>
        <taxon>Eubacteriales</taxon>
        <taxon>Clostridiaceae</taxon>
        <taxon>Clostridium</taxon>
    </lineage>
</organism>
<dbReference type="InterPro" id="IPR036136">
    <property type="entry name" value="Nit/Sulf_reduc_fer-like_dom_sf"/>
</dbReference>